<evidence type="ECO:0000313" key="2">
    <source>
        <dbReference type="Proteomes" id="UP000494106"/>
    </source>
</evidence>
<comment type="caution">
    <text evidence="1">The sequence shown here is derived from an EMBL/GenBank/DDBJ whole genome shotgun (WGS) entry which is preliminary data.</text>
</comment>
<dbReference type="OrthoDB" id="414730at2759"/>
<evidence type="ECO:0000313" key="1">
    <source>
        <dbReference type="EMBL" id="CAB3256143.1"/>
    </source>
</evidence>
<name>A0A8S1BCJ1_ARCPL</name>
<sequence>MIRKEGSTLFAEQLILPPEERPKTDRACQTSLSAIAVTKVGNVTANTALLGKSVFCMAPKIYNKVPNAYKDIKVDLF</sequence>
<proteinExistence type="predicted"/>
<dbReference type="AlphaFoldDB" id="A0A8S1BCJ1"/>
<protein>
    <submittedName>
        <fullName evidence="1">Uncharacterized protein</fullName>
    </submittedName>
</protein>
<keyword evidence="2" id="KW-1185">Reference proteome</keyword>
<dbReference type="EMBL" id="CADEBC010000585">
    <property type="protein sequence ID" value="CAB3256143.1"/>
    <property type="molecule type" value="Genomic_DNA"/>
</dbReference>
<reference evidence="1 2" key="1">
    <citation type="submission" date="2020-04" db="EMBL/GenBank/DDBJ databases">
        <authorList>
            <person name="Wallbank WR R."/>
            <person name="Pardo Diaz C."/>
            <person name="Kozak K."/>
            <person name="Martin S."/>
            <person name="Jiggins C."/>
            <person name="Moest M."/>
            <person name="Warren A I."/>
            <person name="Byers J.R.P. K."/>
            <person name="Montejo-Kovacevich G."/>
            <person name="Yen C E."/>
        </authorList>
    </citation>
    <scope>NUCLEOTIDE SEQUENCE [LARGE SCALE GENOMIC DNA]</scope>
</reference>
<organism evidence="1 2">
    <name type="scientific">Arctia plantaginis</name>
    <name type="common">Wood tiger moth</name>
    <name type="synonym">Phalaena plantaginis</name>
    <dbReference type="NCBI Taxonomy" id="874455"/>
    <lineage>
        <taxon>Eukaryota</taxon>
        <taxon>Metazoa</taxon>
        <taxon>Ecdysozoa</taxon>
        <taxon>Arthropoda</taxon>
        <taxon>Hexapoda</taxon>
        <taxon>Insecta</taxon>
        <taxon>Pterygota</taxon>
        <taxon>Neoptera</taxon>
        <taxon>Endopterygota</taxon>
        <taxon>Lepidoptera</taxon>
        <taxon>Glossata</taxon>
        <taxon>Ditrysia</taxon>
        <taxon>Noctuoidea</taxon>
        <taxon>Erebidae</taxon>
        <taxon>Arctiinae</taxon>
        <taxon>Arctia</taxon>
    </lineage>
</organism>
<accession>A0A8S1BCJ1</accession>
<dbReference type="Proteomes" id="UP000494106">
    <property type="component" value="Unassembled WGS sequence"/>
</dbReference>
<gene>
    <name evidence="1" type="ORF">APLA_LOCUS15195</name>
</gene>